<dbReference type="AlphaFoldDB" id="A0A7R8WHX1"/>
<reference evidence="2" key="1">
    <citation type="submission" date="2020-11" db="EMBL/GenBank/DDBJ databases">
        <authorList>
            <person name="Tran Van P."/>
        </authorList>
    </citation>
    <scope>NUCLEOTIDE SEQUENCE</scope>
</reference>
<sequence>MPVSATNVSPTPPGSRRWGDRKSKKRQASALASSQRFNKTRHSMALGPAICHLGHHVKTNRPSVIIAQVTRYIPVSTGPRGDDGDQLQADLYEKQDVRSIP</sequence>
<protein>
    <submittedName>
        <fullName evidence="2">Uncharacterized protein</fullName>
    </submittedName>
</protein>
<feature type="compositionally biased region" description="Basic and acidic residues" evidence="1">
    <location>
        <begin position="91"/>
        <end position="101"/>
    </location>
</feature>
<organism evidence="2">
    <name type="scientific">Cyprideis torosa</name>
    <dbReference type="NCBI Taxonomy" id="163714"/>
    <lineage>
        <taxon>Eukaryota</taxon>
        <taxon>Metazoa</taxon>
        <taxon>Ecdysozoa</taxon>
        <taxon>Arthropoda</taxon>
        <taxon>Crustacea</taxon>
        <taxon>Oligostraca</taxon>
        <taxon>Ostracoda</taxon>
        <taxon>Podocopa</taxon>
        <taxon>Podocopida</taxon>
        <taxon>Cytherocopina</taxon>
        <taxon>Cytheroidea</taxon>
        <taxon>Cytherideidae</taxon>
        <taxon>Cyprideis</taxon>
    </lineage>
</organism>
<evidence type="ECO:0000313" key="2">
    <source>
        <dbReference type="EMBL" id="CAD7232011.1"/>
    </source>
</evidence>
<dbReference type="EMBL" id="OB664118">
    <property type="protein sequence ID" value="CAD7232011.1"/>
    <property type="molecule type" value="Genomic_DNA"/>
</dbReference>
<feature type="region of interest" description="Disordered" evidence="1">
    <location>
        <begin position="1"/>
        <end position="40"/>
    </location>
</feature>
<accession>A0A7R8WHX1</accession>
<name>A0A7R8WHX1_9CRUS</name>
<feature type="region of interest" description="Disordered" evidence="1">
    <location>
        <begin position="75"/>
        <end position="101"/>
    </location>
</feature>
<proteinExistence type="predicted"/>
<gene>
    <name evidence="2" type="ORF">CTOB1V02_LOCUS9852</name>
</gene>
<evidence type="ECO:0000256" key="1">
    <source>
        <dbReference type="SAM" id="MobiDB-lite"/>
    </source>
</evidence>